<gene>
    <name evidence="2" type="ORF">GCM10011282_17690</name>
</gene>
<organism evidence="2 3">
    <name type="scientific">Undibacterium macrobrachii</name>
    <dbReference type="NCBI Taxonomy" id="1119058"/>
    <lineage>
        <taxon>Bacteria</taxon>
        <taxon>Pseudomonadati</taxon>
        <taxon>Pseudomonadota</taxon>
        <taxon>Betaproteobacteria</taxon>
        <taxon>Burkholderiales</taxon>
        <taxon>Oxalobacteraceae</taxon>
        <taxon>Undibacterium</taxon>
    </lineage>
</organism>
<protein>
    <recommendedName>
        <fullName evidence="1">T6SS immunity protein Tdi1 C-terminal domain-containing protein</fullName>
    </recommendedName>
</protein>
<comment type="caution">
    <text evidence="2">The sequence shown here is derived from an EMBL/GenBank/DDBJ whole genome shotgun (WGS) entry which is preliminary data.</text>
</comment>
<dbReference type="Proteomes" id="UP000620127">
    <property type="component" value="Unassembled WGS sequence"/>
</dbReference>
<accession>A0ABQ2XDK8</accession>
<feature type="domain" description="T6SS immunity protein Tdi1 C-terminal" evidence="1">
    <location>
        <begin position="62"/>
        <end position="133"/>
    </location>
</feature>
<evidence type="ECO:0000313" key="3">
    <source>
        <dbReference type="Proteomes" id="UP000620127"/>
    </source>
</evidence>
<evidence type="ECO:0000313" key="2">
    <source>
        <dbReference type="EMBL" id="GGX11688.1"/>
    </source>
</evidence>
<keyword evidence="3" id="KW-1185">Reference proteome</keyword>
<evidence type="ECO:0000259" key="1">
    <source>
        <dbReference type="Pfam" id="PF08906"/>
    </source>
</evidence>
<proteinExistence type="predicted"/>
<dbReference type="EMBL" id="BMYT01000002">
    <property type="protein sequence ID" value="GGX11688.1"/>
    <property type="molecule type" value="Genomic_DNA"/>
</dbReference>
<sequence length="152" mass="17147">MTSVNSSSQLIQEILVAWGWIGIRPASIVGENPFGNLIIEDDLGTYWRLCPEDCYCKIVADSKEQFDQLSVDQSFLEDWYMESLVASAEEKFGPLLDGKKYHFKIPSILGGEYAQNNFTVLDQIEQIRFSGDIARQIHDLPDGAQIELKIGD</sequence>
<dbReference type="Pfam" id="PF08906">
    <property type="entry name" value="T6SS_Tdi1_C"/>
    <property type="match status" value="1"/>
</dbReference>
<reference evidence="3" key="1">
    <citation type="journal article" date="2019" name="Int. J. Syst. Evol. Microbiol.">
        <title>The Global Catalogue of Microorganisms (GCM) 10K type strain sequencing project: providing services to taxonomists for standard genome sequencing and annotation.</title>
        <authorList>
            <consortium name="The Broad Institute Genomics Platform"/>
            <consortium name="The Broad Institute Genome Sequencing Center for Infectious Disease"/>
            <person name="Wu L."/>
            <person name="Ma J."/>
        </authorList>
    </citation>
    <scope>NUCLEOTIDE SEQUENCE [LARGE SCALE GENOMIC DNA]</scope>
    <source>
        <strain evidence="3">KCTC 23916</strain>
    </source>
</reference>
<dbReference type="InterPro" id="IPR015002">
    <property type="entry name" value="T6SS_Tdi1_C"/>
</dbReference>
<name>A0ABQ2XDK8_9BURK</name>